<sequence>IVFDYWKHSWPLRSSRHRESLVQTRWWHSRRSILLPSSSSSDLRVSGNTSVSLKPWRFLTLAQSIFRMLGY</sequence>
<dbReference type="Proteomes" id="UP001328107">
    <property type="component" value="Unassembled WGS sequence"/>
</dbReference>
<keyword evidence="2" id="KW-1185">Reference proteome</keyword>
<evidence type="ECO:0000313" key="1">
    <source>
        <dbReference type="EMBL" id="GMR42700.1"/>
    </source>
</evidence>
<reference evidence="2" key="1">
    <citation type="submission" date="2022-10" db="EMBL/GenBank/DDBJ databases">
        <title>Genome assembly of Pristionchus species.</title>
        <authorList>
            <person name="Yoshida K."/>
            <person name="Sommer R.J."/>
        </authorList>
    </citation>
    <scope>NUCLEOTIDE SEQUENCE [LARGE SCALE GENOMIC DNA]</scope>
    <source>
        <strain evidence="2">RS5460</strain>
    </source>
</reference>
<accession>A0AAN4ZRZ5</accession>
<dbReference type="EMBL" id="BTRK01000003">
    <property type="protein sequence ID" value="GMR42700.1"/>
    <property type="molecule type" value="Genomic_DNA"/>
</dbReference>
<gene>
    <name evidence="1" type="ORF">PMAYCL1PPCAC_12895</name>
</gene>
<feature type="non-terminal residue" evidence="1">
    <location>
        <position position="1"/>
    </location>
</feature>
<name>A0AAN4ZRZ5_9BILA</name>
<comment type="caution">
    <text evidence="1">The sequence shown here is derived from an EMBL/GenBank/DDBJ whole genome shotgun (WGS) entry which is preliminary data.</text>
</comment>
<dbReference type="AlphaFoldDB" id="A0AAN4ZRZ5"/>
<feature type="non-terminal residue" evidence="1">
    <location>
        <position position="71"/>
    </location>
</feature>
<evidence type="ECO:0000313" key="2">
    <source>
        <dbReference type="Proteomes" id="UP001328107"/>
    </source>
</evidence>
<proteinExistence type="predicted"/>
<organism evidence="1 2">
    <name type="scientific">Pristionchus mayeri</name>
    <dbReference type="NCBI Taxonomy" id="1317129"/>
    <lineage>
        <taxon>Eukaryota</taxon>
        <taxon>Metazoa</taxon>
        <taxon>Ecdysozoa</taxon>
        <taxon>Nematoda</taxon>
        <taxon>Chromadorea</taxon>
        <taxon>Rhabditida</taxon>
        <taxon>Rhabditina</taxon>
        <taxon>Diplogasteromorpha</taxon>
        <taxon>Diplogasteroidea</taxon>
        <taxon>Neodiplogasteridae</taxon>
        <taxon>Pristionchus</taxon>
    </lineage>
</organism>
<protein>
    <submittedName>
        <fullName evidence="1">Uncharacterized protein</fullName>
    </submittedName>
</protein>